<dbReference type="Gene3D" id="1.25.40.340">
    <property type="match status" value="1"/>
</dbReference>
<protein>
    <submittedName>
        <fullName evidence="4">Dihydroxyacetone kinase subunit L</fullName>
    </submittedName>
</protein>
<dbReference type="GO" id="GO:0016301">
    <property type="term" value="F:kinase activity"/>
    <property type="evidence" value="ECO:0007669"/>
    <property type="project" value="UniProtKB-KW"/>
</dbReference>
<dbReference type="PANTHER" id="PTHR28629">
    <property type="entry name" value="TRIOKINASE/FMN CYCLASE"/>
    <property type="match status" value="1"/>
</dbReference>
<organism evidence="4 5">
    <name type="scientific">Fusibacter ferrireducens</name>
    <dbReference type="NCBI Taxonomy" id="2785058"/>
    <lineage>
        <taxon>Bacteria</taxon>
        <taxon>Bacillati</taxon>
        <taxon>Bacillota</taxon>
        <taxon>Clostridia</taxon>
        <taxon>Eubacteriales</taxon>
        <taxon>Eubacteriales Family XII. Incertae Sedis</taxon>
        <taxon>Fusibacter</taxon>
    </lineage>
</organism>
<accession>A0ABR9ZT47</accession>
<proteinExistence type="predicted"/>
<evidence type="ECO:0000313" key="5">
    <source>
        <dbReference type="Proteomes" id="UP000614200"/>
    </source>
</evidence>
<name>A0ABR9ZT47_9FIRM</name>
<dbReference type="SUPFAM" id="SSF101473">
    <property type="entry name" value="DhaL-like"/>
    <property type="match status" value="1"/>
</dbReference>
<gene>
    <name evidence="4" type="primary">dhaL</name>
    <name evidence="4" type="ORF">ISU02_08390</name>
</gene>
<dbReference type="Proteomes" id="UP000614200">
    <property type="component" value="Unassembled WGS sequence"/>
</dbReference>
<dbReference type="PROSITE" id="PS51480">
    <property type="entry name" value="DHAL"/>
    <property type="match status" value="1"/>
</dbReference>
<dbReference type="InterPro" id="IPR004007">
    <property type="entry name" value="DhaL_dom"/>
</dbReference>
<dbReference type="PANTHER" id="PTHR28629:SF4">
    <property type="entry name" value="TRIOKINASE_FMN CYCLASE"/>
    <property type="match status" value="1"/>
</dbReference>
<dbReference type="SMART" id="SM01120">
    <property type="entry name" value="Dak2"/>
    <property type="match status" value="1"/>
</dbReference>
<evidence type="ECO:0000256" key="1">
    <source>
        <dbReference type="ARBA" id="ARBA00022679"/>
    </source>
</evidence>
<dbReference type="InterPro" id="IPR036117">
    <property type="entry name" value="DhaL_dom_sf"/>
</dbReference>
<dbReference type="NCBIfam" id="TIGR02365">
    <property type="entry name" value="dha_L_ycgS"/>
    <property type="match status" value="1"/>
</dbReference>
<comment type="caution">
    <text evidence="4">The sequence shown here is derived from an EMBL/GenBank/DDBJ whole genome shotgun (WGS) entry which is preliminary data.</text>
</comment>
<evidence type="ECO:0000313" key="4">
    <source>
        <dbReference type="EMBL" id="MBF4693136.1"/>
    </source>
</evidence>
<dbReference type="RefSeq" id="WP_194701365.1">
    <property type="nucleotide sequence ID" value="NZ_JADKNH010000004.1"/>
</dbReference>
<keyword evidence="1" id="KW-0808">Transferase</keyword>
<keyword evidence="5" id="KW-1185">Reference proteome</keyword>
<dbReference type="InterPro" id="IPR012737">
    <property type="entry name" value="DhaK_L_YcgS"/>
</dbReference>
<reference evidence="4 5" key="1">
    <citation type="submission" date="2020-11" db="EMBL/GenBank/DDBJ databases">
        <title>Fusibacter basophilias sp. nov.</title>
        <authorList>
            <person name="Qiu D."/>
        </authorList>
    </citation>
    <scope>NUCLEOTIDE SEQUENCE [LARGE SCALE GENOMIC DNA]</scope>
    <source>
        <strain evidence="4 5">Q10-2</strain>
    </source>
</reference>
<dbReference type="EMBL" id="JADKNH010000004">
    <property type="protein sequence ID" value="MBF4693136.1"/>
    <property type="molecule type" value="Genomic_DNA"/>
</dbReference>
<dbReference type="InterPro" id="IPR050861">
    <property type="entry name" value="Dihydroxyacetone_Kinase"/>
</dbReference>
<keyword evidence="2 4" id="KW-0418">Kinase</keyword>
<evidence type="ECO:0000259" key="3">
    <source>
        <dbReference type="PROSITE" id="PS51480"/>
    </source>
</evidence>
<sequence length="208" mass="22694">MNSNNIVDMFLEIAEKIESEKDYITELDSVLGDGDHWVNINKGYQEIVKMEDTLRGLPLSELFMKVGMSIMSVVGGSSGVLYGDAFLKASMTLKGQEAMDLQKGHEFLETALDAMMSRGKASPGDKTMIDPLFSVVKAYGDGLEKALTKQELGAAISRAAEQGMLDTKAMIAKKGRATYREDKGVGYIDAGAATMYYQLDILGKHICK</sequence>
<feature type="domain" description="DhaL" evidence="3">
    <location>
        <begin position="4"/>
        <end position="204"/>
    </location>
</feature>
<dbReference type="Pfam" id="PF02734">
    <property type="entry name" value="Dak2"/>
    <property type="match status" value="1"/>
</dbReference>
<evidence type="ECO:0000256" key="2">
    <source>
        <dbReference type="ARBA" id="ARBA00022777"/>
    </source>
</evidence>